<dbReference type="Gene3D" id="1.20.1640.10">
    <property type="entry name" value="Multidrug efflux transporter AcrB transmembrane domain"/>
    <property type="match status" value="1"/>
</dbReference>
<feature type="region of interest" description="Disordered" evidence="1">
    <location>
        <begin position="119"/>
        <end position="145"/>
    </location>
</feature>
<feature type="region of interest" description="Disordered" evidence="1">
    <location>
        <begin position="80"/>
        <end position="99"/>
    </location>
</feature>
<dbReference type="InParanoid" id="Q7R733"/>
<sequence>MPRCGSPARTVTGSPACTAKAIVATRELIPRRIPTRRRRGTGRDGAPACPGVAGGRSAGVGHGAVPGRRGRGLPLVRRSAATAPGAAPGHPAPRPGAACGRRPYHVAYRHAYRGMDSGLRRKAERRRHSPLGADLARGPALGLPADRRRPFRAKADRCSSRLRRRLVRRRRDRAGRFAGDAGGAAAVRTTDAGRLGPLRGVPQRCRDRARGAAGGLRPVPCSDGETRHLSRIFRQAGGGADRSPGPHHPAGRDPPDPTHRAKAGRHRRTGNPALGVDPGLVGGNGGIRRGNRHLPRPATASGRRGDAGPGAVVLLLGDGADVRLDFGDPRPHGTADAGGLGDDAAPPRRAGSRRRQCLRWRSTAVAGGSRSRTAQALRSRPQRREPGGAPVVPHPGRRLRGEREPAFGPSGHGPPARSGKPRQRHPQPFARRGAQAAGRRDGPFRAQAADRRGRGQWRRRDRHDGDRPVWRQHPRGIARRGTRPGGTRPDARRTRRDTASQTVPPRRLYRAGSGQPRRSPAGGRAAGDGVAIPLSLLGAFVVLQAFGVSLNLMVLGGLAIALGEVVDDAIIDTENIFRRLRENRATAAPRPALTGRLRGITG</sequence>
<dbReference type="Proteomes" id="UP000008553">
    <property type="component" value="Unassembled WGS sequence"/>
</dbReference>
<gene>
    <name evidence="2" type="ORF">PY07755</name>
</gene>
<dbReference type="PRINTS" id="PR00702">
    <property type="entry name" value="ACRIFLAVINRP"/>
</dbReference>
<organism evidence="2 3">
    <name type="scientific">Plasmodium yoelii yoelii</name>
    <dbReference type="NCBI Taxonomy" id="73239"/>
    <lineage>
        <taxon>Eukaryota</taxon>
        <taxon>Sar</taxon>
        <taxon>Alveolata</taxon>
        <taxon>Apicomplexa</taxon>
        <taxon>Aconoidasida</taxon>
        <taxon>Haemosporida</taxon>
        <taxon>Plasmodiidae</taxon>
        <taxon>Plasmodium</taxon>
        <taxon>Plasmodium (Vinckeia)</taxon>
    </lineage>
</organism>
<feature type="region of interest" description="Disordered" evidence="1">
    <location>
        <begin position="325"/>
        <end position="525"/>
    </location>
</feature>
<keyword evidence="3" id="KW-1185">Reference proteome</keyword>
<evidence type="ECO:0000313" key="3">
    <source>
        <dbReference type="Proteomes" id="UP000008553"/>
    </source>
</evidence>
<evidence type="ECO:0000313" key="2">
    <source>
        <dbReference type="EMBL" id="EAA20283.1"/>
    </source>
</evidence>
<feature type="region of interest" description="Disordered" evidence="1">
    <location>
        <begin position="236"/>
        <end position="309"/>
    </location>
</feature>
<dbReference type="PaxDb" id="73239-Q7R733"/>
<feature type="compositionally biased region" description="Gly residues" evidence="1">
    <location>
        <begin position="52"/>
        <end position="64"/>
    </location>
</feature>
<comment type="caution">
    <text evidence="2">The sequence shown here is derived from an EMBL/GenBank/DDBJ whole genome shotgun (WGS) entry which is preliminary data.</text>
</comment>
<dbReference type="Pfam" id="PF00873">
    <property type="entry name" value="ACR_tran"/>
    <property type="match status" value="1"/>
</dbReference>
<dbReference type="SUPFAM" id="SSF82866">
    <property type="entry name" value="Multidrug efflux transporter AcrB transmembrane domain"/>
    <property type="match status" value="1"/>
</dbReference>
<protein>
    <submittedName>
        <fullName evidence="2">NTR, putative</fullName>
    </submittedName>
</protein>
<dbReference type="EMBL" id="AABL01002908">
    <property type="protein sequence ID" value="EAA20283.1"/>
    <property type="molecule type" value="Genomic_DNA"/>
</dbReference>
<accession>Q7R733</accession>
<reference evidence="2 3" key="1">
    <citation type="journal article" date="2002" name="Nature">
        <title>Genome sequence and comparative analysis of the model rodent malaria parasite Plasmodium yoelii yoelii.</title>
        <authorList>
            <person name="Carlton J.M."/>
            <person name="Angiuoli S.V."/>
            <person name="Suh B.B."/>
            <person name="Kooij T.W."/>
            <person name="Pertea M."/>
            <person name="Silva J.C."/>
            <person name="Ermolaeva M.D."/>
            <person name="Allen J.E."/>
            <person name="Selengut J.D."/>
            <person name="Koo H.L."/>
            <person name="Peterson J.D."/>
            <person name="Pop M."/>
            <person name="Kosack D.S."/>
            <person name="Shumway M.F."/>
            <person name="Bidwell S.L."/>
            <person name="Shallom S.J."/>
            <person name="van Aken S.E."/>
            <person name="Riedmuller S.B."/>
            <person name="Feldblyum T.V."/>
            <person name="Cho J.K."/>
            <person name="Quackenbush J."/>
            <person name="Sedegah M."/>
            <person name="Shoaibi A."/>
            <person name="Cummings L.M."/>
            <person name="Florens L."/>
            <person name="Yates J.R."/>
            <person name="Raine J.D."/>
            <person name="Sinden R.E."/>
            <person name="Harris M.A."/>
            <person name="Cunningham D.A."/>
            <person name="Preiser P.R."/>
            <person name="Bergman L.W."/>
            <person name="Vaidya A.B."/>
            <person name="van Lin L.H."/>
            <person name="Janse C.J."/>
            <person name="Waters A.P."/>
            <person name="Smith H.O."/>
            <person name="White O.R."/>
            <person name="Salzberg S.L."/>
            <person name="Venter J.C."/>
            <person name="Fraser C.M."/>
            <person name="Hoffman S.L."/>
            <person name="Gardner M.J."/>
            <person name="Carucci D.J."/>
        </authorList>
    </citation>
    <scope>NUCLEOTIDE SEQUENCE [LARGE SCALE GENOMIC DNA]</scope>
    <source>
        <strain evidence="2 3">17XNL</strain>
    </source>
</reference>
<feature type="region of interest" description="Disordered" evidence="1">
    <location>
        <begin position="37"/>
        <end position="71"/>
    </location>
</feature>
<dbReference type="AlphaFoldDB" id="Q7R733"/>
<feature type="compositionally biased region" description="Basic residues" evidence="1">
    <location>
        <begin position="470"/>
        <end position="482"/>
    </location>
</feature>
<name>Q7R733_PLAYO</name>
<feature type="non-terminal residue" evidence="2">
    <location>
        <position position="602"/>
    </location>
</feature>
<feature type="compositionally biased region" description="Basic residues" evidence="1">
    <location>
        <begin position="120"/>
        <end position="129"/>
    </location>
</feature>
<dbReference type="InterPro" id="IPR001036">
    <property type="entry name" value="Acrflvin-R"/>
</dbReference>
<dbReference type="PANTHER" id="PTHR32063">
    <property type="match status" value="1"/>
</dbReference>
<evidence type="ECO:0000256" key="1">
    <source>
        <dbReference type="SAM" id="MobiDB-lite"/>
    </source>
</evidence>
<feature type="compositionally biased region" description="Basic and acidic residues" evidence="1">
    <location>
        <begin position="250"/>
        <end position="259"/>
    </location>
</feature>
<feature type="compositionally biased region" description="Basic and acidic residues" evidence="1">
    <location>
        <begin position="489"/>
        <end position="498"/>
    </location>
</feature>
<dbReference type="GO" id="GO:0042910">
    <property type="term" value="F:xenobiotic transmembrane transporter activity"/>
    <property type="evidence" value="ECO:0007669"/>
    <property type="project" value="TreeGrafter"/>
</dbReference>
<feature type="compositionally biased region" description="Basic residues" evidence="1">
    <location>
        <begin position="260"/>
        <end position="269"/>
    </location>
</feature>
<dbReference type="PANTHER" id="PTHR32063:SF4">
    <property type="entry name" value="SLR6043 PROTEIN"/>
    <property type="match status" value="1"/>
</dbReference>
<proteinExistence type="predicted"/>
<dbReference type="GO" id="GO:0005886">
    <property type="term" value="C:plasma membrane"/>
    <property type="evidence" value="ECO:0007669"/>
    <property type="project" value="TreeGrafter"/>
</dbReference>
<feature type="compositionally biased region" description="Basic and acidic residues" evidence="1">
    <location>
        <begin position="438"/>
        <end position="453"/>
    </location>
</feature>